<evidence type="ECO:0000313" key="1">
    <source>
        <dbReference type="Proteomes" id="UP000887576"/>
    </source>
</evidence>
<evidence type="ECO:0000313" key="2">
    <source>
        <dbReference type="WBParaSite" id="JU765_v2.g9501.t1"/>
    </source>
</evidence>
<protein>
    <submittedName>
        <fullName evidence="2">RRM domain-containing protein</fullName>
    </submittedName>
</protein>
<sequence length="364" mass="40300">MYATNGGAMNGVSQMGMPAQQAMGYGSYPQQGYSQPYVGQPAGAYMQQQPPQSAYSGPPQIQQQQMYGLPPQQPVAGNQNDYSHISTHTNNKDPGMVKARVFVGNLNTFRVDRNDVIQHFSDYGNILGCNVCKGYAFIQYSSATEAEVCVQAMNGYTWEGSELDVRLAFTDPPKKKNANNTVGKHPAPVVVQEVNQGLQVVQNSNAKSVFEANRRFAKDCDSVQIDAHADGSFDDVLLCGECQFRTSNIDSFVEHKKKECHVVQKPPKEPEAIQCFTCEDLFSSSWNLLCHMTKRHNLNLYRDPCEEAEVERNDAKGPQTPSEPSEDGGPQQNNSGNEKPTEQEVNEQEDEVGEVKAESKEEEI</sequence>
<name>A0AC34RSF3_9BILA</name>
<organism evidence="1 2">
    <name type="scientific">Panagrolaimus sp. JU765</name>
    <dbReference type="NCBI Taxonomy" id="591449"/>
    <lineage>
        <taxon>Eukaryota</taxon>
        <taxon>Metazoa</taxon>
        <taxon>Ecdysozoa</taxon>
        <taxon>Nematoda</taxon>
        <taxon>Chromadorea</taxon>
        <taxon>Rhabditida</taxon>
        <taxon>Tylenchina</taxon>
        <taxon>Panagrolaimomorpha</taxon>
        <taxon>Panagrolaimoidea</taxon>
        <taxon>Panagrolaimidae</taxon>
        <taxon>Panagrolaimus</taxon>
    </lineage>
</organism>
<dbReference type="Proteomes" id="UP000887576">
    <property type="component" value="Unplaced"/>
</dbReference>
<proteinExistence type="predicted"/>
<reference evidence="2" key="1">
    <citation type="submission" date="2022-11" db="UniProtKB">
        <authorList>
            <consortium name="WormBaseParasite"/>
        </authorList>
    </citation>
    <scope>IDENTIFICATION</scope>
</reference>
<dbReference type="WBParaSite" id="JU765_v2.g9501.t1">
    <property type="protein sequence ID" value="JU765_v2.g9501.t1"/>
    <property type="gene ID" value="JU765_v2.g9501"/>
</dbReference>
<accession>A0AC34RSF3</accession>